<dbReference type="InterPro" id="IPR003646">
    <property type="entry name" value="SH3-like_bac-type"/>
</dbReference>
<feature type="coiled-coil region" evidence="6">
    <location>
        <begin position="153"/>
        <end position="201"/>
    </location>
</feature>
<comment type="caution">
    <text evidence="9">The sequence shown here is derived from an EMBL/GenBank/DDBJ whole genome shotgun (WGS) entry which is preliminary data.</text>
</comment>
<evidence type="ECO:0000256" key="2">
    <source>
        <dbReference type="ARBA" id="ARBA00022692"/>
    </source>
</evidence>
<keyword evidence="6" id="KW-0175">Coiled coil</keyword>
<organism evidence="9 10">
    <name type="scientific">Pseudomonas duriflava</name>
    <dbReference type="NCBI Taxonomy" id="459528"/>
    <lineage>
        <taxon>Bacteria</taxon>
        <taxon>Pseudomonadati</taxon>
        <taxon>Pseudomonadota</taxon>
        <taxon>Gammaproteobacteria</taxon>
        <taxon>Pseudomonadales</taxon>
        <taxon>Pseudomonadaceae</taxon>
        <taxon>Pseudomonas</taxon>
    </lineage>
</organism>
<feature type="domain" description="SH3b" evidence="8">
    <location>
        <begin position="58"/>
        <end position="121"/>
    </location>
</feature>
<dbReference type="SMART" id="SM00287">
    <property type="entry name" value="SH3b"/>
    <property type="match status" value="1"/>
</dbReference>
<reference evidence="9 10" key="1">
    <citation type="journal article" date="2015" name="Stand. Genomic Sci.">
        <title>Genomic Encyclopedia of Bacterial and Archaeal Type Strains, Phase III: the genomes of soil and plant-associated and newly described type strains.</title>
        <authorList>
            <person name="Whitman W.B."/>
            <person name="Woyke T."/>
            <person name="Klenk H.P."/>
            <person name="Zhou Y."/>
            <person name="Lilburn T.G."/>
            <person name="Beck B.J."/>
            <person name="De Vos P."/>
            <person name="Vandamme P."/>
            <person name="Eisen J.A."/>
            <person name="Garrity G."/>
            <person name="Hugenholtz P."/>
            <person name="Kyrpides N.C."/>
        </authorList>
    </citation>
    <scope>NUCLEOTIDE SEQUENCE [LARGE SCALE GENOMIC DNA]</scope>
    <source>
        <strain evidence="9 10">CGMCC 1.6858</strain>
    </source>
</reference>
<keyword evidence="3" id="KW-0732">Signal</keyword>
<keyword evidence="5 7" id="KW-0472">Membrane</keyword>
<keyword evidence="10" id="KW-1185">Reference proteome</keyword>
<dbReference type="Pfam" id="PF08239">
    <property type="entry name" value="SH3_3"/>
    <property type="match status" value="1"/>
</dbReference>
<dbReference type="Gene3D" id="2.30.30.40">
    <property type="entry name" value="SH3 Domains"/>
    <property type="match status" value="1"/>
</dbReference>
<keyword evidence="4 7" id="KW-1133">Transmembrane helix</keyword>
<dbReference type="PIRSF" id="PIRSF006158">
    <property type="entry name" value="UCP006158_SH3"/>
    <property type="match status" value="1"/>
</dbReference>
<evidence type="ECO:0000256" key="6">
    <source>
        <dbReference type="SAM" id="Coils"/>
    </source>
</evidence>
<evidence type="ECO:0000256" key="4">
    <source>
        <dbReference type="ARBA" id="ARBA00022989"/>
    </source>
</evidence>
<evidence type="ECO:0000256" key="7">
    <source>
        <dbReference type="SAM" id="Phobius"/>
    </source>
</evidence>
<comment type="subcellular location">
    <subcellularLocation>
        <location evidence="1">Membrane</location>
        <topology evidence="1">Single-pass membrane protein</topology>
    </subcellularLocation>
</comment>
<dbReference type="NCBIfam" id="TIGR04211">
    <property type="entry name" value="SH3_and_anchor"/>
    <property type="match status" value="1"/>
</dbReference>
<proteinExistence type="predicted"/>
<accession>A0A562QNL6</accession>
<keyword evidence="2 7" id="KW-0812">Transmembrane</keyword>
<protein>
    <submittedName>
        <fullName evidence="9">SH3 domain protein</fullName>
    </submittedName>
</protein>
<evidence type="ECO:0000256" key="1">
    <source>
        <dbReference type="ARBA" id="ARBA00004167"/>
    </source>
</evidence>
<evidence type="ECO:0000313" key="10">
    <source>
        <dbReference type="Proteomes" id="UP000316905"/>
    </source>
</evidence>
<gene>
    <name evidence="9" type="ORF">IQ22_00043</name>
</gene>
<dbReference type="InterPro" id="IPR016476">
    <property type="entry name" value="SH3_dom_pro"/>
</dbReference>
<evidence type="ECO:0000313" key="9">
    <source>
        <dbReference type="EMBL" id="TWI58339.1"/>
    </source>
</evidence>
<evidence type="ECO:0000256" key="3">
    <source>
        <dbReference type="ARBA" id="ARBA00022729"/>
    </source>
</evidence>
<evidence type="ECO:0000256" key="5">
    <source>
        <dbReference type="ARBA" id="ARBA00023136"/>
    </source>
</evidence>
<evidence type="ECO:0000259" key="8">
    <source>
        <dbReference type="SMART" id="SM00287"/>
    </source>
</evidence>
<feature type="transmembrane region" description="Helical" evidence="7">
    <location>
        <begin position="206"/>
        <end position="228"/>
    </location>
</feature>
<dbReference type="GO" id="GO:0016020">
    <property type="term" value="C:membrane"/>
    <property type="evidence" value="ECO:0007669"/>
    <property type="project" value="UniProtKB-SubCell"/>
</dbReference>
<dbReference type="Proteomes" id="UP000316905">
    <property type="component" value="Unassembled WGS sequence"/>
</dbReference>
<sequence length="238" mass="26607">MTVHMPMQTFLSRLVSRFPLLSQGTRMQATRTRFSTYLLSAALLGGLGQAHAQENAVPGDRWVSDTLSTYVRSGPTDGYRIVGALKSGQKVELVSTQGDYSQIRGEGGDLVWIRSSDLQEQPGPREYVPQLQQQVNELSAQLKTIDDGWKSRVQGMQETLEARKARIDELEDTRRKLDNELTEAQSELRSVKARLGDENQDALMRYFVYGGSIAGAGLLAGLILPSFAGRRKRNDRWF</sequence>
<dbReference type="AlphaFoldDB" id="A0A562QNL6"/>
<dbReference type="EMBL" id="VLKY01000001">
    <property type="protein sequence ID" value="TWI58339.1"/>
    <property type="molecule type" value="Genomic_DNA"/>
</dbReference>
<name>A0A562QNL6_9PSED</name>